<organism evidence="1 2">
    <name type="scientific">Faecalicatena fissicatena</name>
    <dbReference type="NCBI Taxonomy" id="290055"/>
    <lineage>
        <taxon>Bacteria</taxon>
        <taxon>Bacillati</taxon>
        <taxon>Bacillota</taxon>
        <taxon>Clostridia</taxon>
        <taxon>Lachnospirales</taxon>
        <taxon>Lachnospiraceae</taxon>
        <taxon>Faecalicatena</taxon>
    </lineage>
</organism>
<comment type="caution">
    <text evidence="1">The sequence shown here is derived from an EMBL/GenBank/DDBJ whole genome shotgun (WGS) entry which is preliminary data.</text>
</comment>
<dbReference type="SUPFAM" id="SSF46689">
    <property type="entry name" value="Homeodomain-like"/>
    <property type="match status" value="1"/>
</dbReference>
<dbReference type="Gene3D" id="1.10.10.10">
    <property type="entry name" value="Winged helix-like DNA-binding domain superfamily/Winged helix DNA-binding domain"/>
    <property type="match status" value="1"/>
</dbReference>
<dbReference type="InterPro" id="IPR009057">
    <property type="entry name" value="Homeodomain-like_sf"/>
</dbReference>
<proteinExistence type="predicted"/>
<name>A0ABS2EBT1_9FIRM</name>
<evidence type="ECO:0000313" key="1">
    <source>
        <dbReference type="EMBL" id="MBM6739113.1"/>
    </source>
</evidence>
<dbReference type="Proteomes" id="UP000716906">
    <property type="component" value="Unassembled WGS sequence"/>
</dbReference>
<dbReference type="PANTHER" id="PTHR34849:SF3">
    <property type="entry name" value="SSR2962 PROTEIN"/>
    <property type="match status" value="1"/>
</dbReference>
<reference evidence="1 2" key="1">
    <citation type="journal article" date="2021" name="Sci. Rep.">
        <title>The distribution of antibiotic resistance genes in chicken gut microbiota commensals.</title>
        <authorList>
            <person name="Juricova H."/>
            <person name="Matiasovicova J."/>
            <person name="Kubasova T."/>
            <person name="Cejkova D."/>
            <person name="Rychlik I."/>
        </authorList>
    </citation>
    <scope>NUCLEOTIDE SEQUENCE [LARGE SCALE GENOMIC DNA]</scope>
    <source>
        <strain evidence="1 2">An773</strain>
    </source>
</reference>
<evidence type="ECO:0000313" key="2">
    <source>
        <dbReference type="Proteomes" id="UP000716906"/>
    </source>
</evidence>
<dbReference type="PANTHER" id="PTHR34849">
    <property type="entry name" value="SSL5025 PROTEIN"/>
    <property type="match status" value="1"/>
</dbReference>
<sequence>MTELLLRDDGKAYCSTLPRHIYTYRSRNEFQSGLSADYQEYNKTMKKSIVFLKNGNGSYQEIDQYFRKVAKEFDRIEVDEKKLSGMPLVKNTRIPVSLILACMKDEMTLQEICREYGLEEEDIVAAMEYAIEILDTPYQEGLE</sequence>
<protein>
    <submittedName>
        <fullName evidence="1">DUF433 domain-containing protein</fullName>
    </submittedName>
</protein>
<accession>A0ABS2EBT1</accession>
<dbReference type="RefSeq" id="WP_205156333.1">
    <property type="nucleotide sequence ID" value="NZ_JACLYY010000016.1"/>
</dbReference>
<dbReference type="EMBL" id="JACLYY010000016">
    <property type="protein sequence ID" value="MBM6739113.1"/>
    <property type="molecule type" value="Genomic_DNA"/>
</dbReference>
<gene>
    <name evidence="1" type="ORF">H7U36_13570</name>
</gene>
<keyword evidence="2" id="KW-1185">Reference proteome</keyword>
<dbReference type="InterPro" id="IPR036388">
    <property type="entry name" value="WH-like_DNA-bd_sf"/>
</dbReference>
<dbReference type="Pfam" id="PF04255">
    <property type="entry name" value="DUF433"/>
    <property type="match status" value="1"/>
</dbReference>
<dbReference type="InterPro" id="IPR007367">
    <property type="entry name" value="DUF433"/>
</dbReference>